<keyword evidence="1" id="KW-0175">Coiled coil</keyword>
<reference evidence="2 3" key="1">
    <citation type="submission" date="2017-11" db="EMBL/GenBank/DDBJ databases">
        <title>Draft genome sequence of environmental isolate Aeromonas cavernicola sp. nov. MDC 2508.</title>
        <authorList>
            <person name="Colston S.M."/>
            <person name="Navarro A."/>
            <person name="Martinez-Murcia A.J."/>
            <person name="Graf J."/>
        </authorList>
    </citation>
    <scope>NUCLEOTIDE SEQUENCE [LARGE SCALE GENOMIC DNA]</scope>
    <source>
        <strain evidence="2 3">MDC 2508</strain>
    </source>
</reference>
<evidence type="ECO:0000256" key="1">
    <source>
        <dbReference type="SAM" id="Coils"/>
    </source>
</evidence>
<sequence length="229" mass="26386">MPRDIPTYHSHTPLERVLIPRKTLQRHARGANLEQQAQQHARQLLREAQQQAEQIRKLAYKDGYQQGMLDAMNQIGTFLADSQTLAINLRDSLHQHARQLLTHAVEHPETLLLLLEECLRNLPVVDTTLYLILPRSMRRQNTQFSDVLAAHWPHPYQLDFHTDAGFVLRYADQVIEFSPEQYTETASRALINTLASLPEECRQLSQQALQAFITQWHVTTPSAESEQPT</sequence>
<organism evidence="2 3">
    <name type="scientific">Aeromonas cavernicola</name>
    <dbReference type="NCBI Taxonomy" id="1006623"/>
    <lineage>
        <taxon>Bacteria</taxon>
        <taxon>Pseudomonadati</taxon>
        <taxon>Pseudomonadota</taxon>
        <taxon>Gammaproteobacteria</taxon>
        <taxon>Aeromonadales</taxon>
        <taxon>Aeromonadaceae</taxon>
        <taxon>Aeromonas</taxon>
    </lineage>
</organism>
<accession>A0A2H9U8Y4</accession>
<feature type="coiled-coil region" evidence="1">
    <location>
        <begin position="34"/>
        <end position="61"/>
    </location>
</feature>
<evidence type="ECO:0008006" key="4">
    <source>
        <dbReference type="Google" id="ProtNLM"/>
    </source>
</evidence>
<dbReference type="AlphaFoldDB" id="A0A2H9U8Y4"/>
<name>A0A2H9U8Y4_9GAMM</name>
<dbReference type="Proteomes" id="UP000235861">
    <property type="component" value="Unassembled WGS sequence"/>
</dbReference>
<proteinExistence type="predicted"/>
<dbReference type="EMBL" id="PGGC01000011">
    <property type="protein sequence ID" value="PJG60483.1"/>
    <property type="molecule type" value="Genomic_DNA"/>
</dbReference>
<evidence type="ECO:0000313" key="2">
    <source>
        <dbReference type="EMBL" id="PJG60483.1"/>
    </source>
</evidence>
<gene>
    <name evidence="2" type="ORF">CUC53_01740</name>
</gene>
<evidence type="ECO:0000313" key="3">
    <source>
        <dbReference type="Proteomes" id="UP000235861"/>
    </source>
</evidence>
<keyword evidence="3" id="KW-1185">Reference proteome</keyword>
<protein>
    <recommendedName>
        <fullName evidence="4">Oxygen-regulated invasion protein OrgB</fullName>
    </recommendedName>
</protein>
<dbReference type="Pfam" id="PF06188">
    <property type="entry name" value="HrpE"/>
    <property type="match status" value="1"/>
</dbReference>
<dbReference type="InterPro" id="IPR009335">
    <property type="entry name" value="T3SS_HrpE/ATPase_suE"/>
</dbReference>
<comment type="caution">
    <text evidence="2">The sequence shown here is derived from an EMBL/GenBank/DDBJ whole genome shotgun (WGS) entry which is preliminary data.</text>
</comment>